<feature type="compositionally biased region" description="Polar residues" evidence="1">
    <location>
        <begin position="1"/>
        <end position="13"/>
    </location>
</feature>
<dbReference type="InParanoid" id="M4BV14"/>
<dbReference type="AlphaFoldDB" id="M4BV14"/>
<protein>
    <submittedName>
        <fullName evidence="2">Uncharacterized protein</fullName>
    </submittedName>
</protein>
<organism evidence="2 3">
    <name type="scientific">Hyaloperonospora arabidopsidis (strain Emoy2)</name>
    <name type="common">Downy mildew agent</name>
    <name type="synonym">Peronospora arabidopsidis</name>
    <dbReference type="NCBI Taxonomy" id="559515"/>
    <lineage>
        <taxon>Eukaryota</taxon>
        <taxon>Sar</taxon>
        <taxon>Stramenopiles</taxon>
        <taxon>Oomycota</taxon>
        <taxon>Peronosporomycetes</taxon>
        <taxon>Peronosporales</taxon>
        <taxon>Peronosporaceae</taxon>
        <taxon>Hyaloperonospora</taxon>
    </lineage>
</organism>
<feature type="compositionally biased region" description="Low complexity" evidence="1">
    <location>
        <begin position="257"/>
        <end position="269"/>
    </location>
</feature>
<feature type="region of interest" description="Disordered" evidence="1">
    <location>
        <begin position="1"/>
        <end position="23"/>
    </location>
</feature>
<dbReference type="EMBL" id="JH597964">
    <property type="status" value="NOT_ANNOTATED_CDS"/>
    <property type="molecule type" value="Genomic_DNA"/>
</dbReference>
<dbReference type="VEuPathDB" id="FungiDB:HpaG810354"/>
<feature type="region of interest" description="Disordered" evidence="1">
    <location>
        <begin position="220"/>
        <end position="521"/>
    </location>
</feature>
<feature type="compositionally biased region" description="Acidic residues" evidence="1">
    <location>
        <begin position="430"/>
        <end position="445"/>
    </location>
</feature>
<feature type="compositionally biased region" description="Acidic residues" evidence="1">
    <location>
        <begin position="237"/>
        <end position="253"/>
    </location>
</feature>
<feature type="compositionally biased region" description="Acidic residues" evidence="1">
    <location>
        <begin position="347"/>
        <end position="356"/>
    </location>
</feature>
<sequence>MTSWRSSNSSRLHTCTPEHPLHSKPSMKLVAGLVMAALAVTAARADQMQNLRSTEKEEAMSKGKLTSTVGAKANEEPEDDEDDLTADISGLVGGKGAGDDMKVNILDLIGSGSNQVDLMDIIDAIKDSSTSGFGDLSWLDEEDDPDEEDLTVGKGGAKSSPIFGKGLRDDMFDLLLFPDTSGSGDHGGGTPDDFKNFAAFNEESAGSKGDISWLFADDLKSEDPHGAKGVATKGNPFEEDEDEGEDEDEDEDEKSTGVKATKASKSTKSGGEEAPLYSLFDDGSNGLLGGTKDVATKGDPLEEDEDDEVDPHGAKGVATKGDPLEEDEDDEVDPHGAKGVATKGDSLEGDEDEEVDPAATKGGDKATKASKATKSGGEEAPLYSLFDDGSNGLLGGTRDVATKGDPLEEDEDDEVDPHGAKGVATKGDSLEGDEDEDEDEDEEVDPAATKGGDKATKASKSTKSGGEEALLLSLFDDGSNSSLGGASDIKTTGPAKSKDLMVLDKSDPIAKEADSPMQGPL</sequence>
<keyword evidence="3" id="KW-1185">Reference proteome</keyword>
<dbReference type="Proteomes" id="UP000011713">
    <property type="component" value="Unassembled WGS sequence"/>
</dbReference>
<name>M4BV14_HYAAE</name>
<accession>M4BV14</accession>
<feature type="region of interest" description="Disordered" evidence="1">
    <location>
        <begin position="52"/>
        <end position="84"/>
    </location>
</feature>
<reference evidence="3" key="1">
    <citation type="journal article" date="2010" name="Science">
        <title>Signatures of adaptation to obligate biotrophy in the Hyaloperonospora arabidopsidis genome.</title>
        <authorList>
            <person name="Baxter L."/>
            <person name="Tripathy S."/>
            <person name="Ishaque N."/>
            <person name="Boot N."/>
            <person name="Cabral A."/>
            <person name="Kemen E."/>
            <person name="Thines M."/>
            <person name="Ah-Fong A."/>
            <person name="Anderson R."/>
            <person name="Badejoko W."/>
            <person name="Bittner-Eddy P."/>
            <person name="Boore J.L."/>
            <person name="Chibucos M.C."/>
            <person name="Coates M."/>
            <person name="Dehal P."/>
            <person name="Delehaunty K."/>
            <person name="Dong S."/>
            <person name="Downton P."/>
            <person name="Dumas B."/>
            <person name="Fabro G."/>
            <person name="Fronick C."/>
            <person name="Fuerstenberg S.I."/>
            <person name="Fulton L."/>
            <person name="Gaulin E."/>
            <person name="Govers F."/>
            <person name="Hughes L."/>
            <person name="Humphray S."/>
            <person name="Jiang R.H."/>
            <person name="Judelson H."/>
            <person name="Kamoun S."/>
            <person name="Kyung K."/>
            <person name="Meijer H."/>
            <person name="Minx P."/>
            <person name="Morris P."/>
            <person name="Nelson J."/>
            <person name="Phuntumart V."/>
            <person name="Qutob D."/>
            <person name="Rehmany A."/>
            <person name="Rougon-Cardoso A."/>
            <person name="Ryden P."/>
            <person name="Torto-Alalibo T."/>
            <person name="Studholme D."/>
            <person name="Wang Y."/>
            <person name="Win J."/>
            <person name="Wood J."/>
            <person name="Clifton S.W."/>
            <person name="Rogers J."/>
            <person name="Van den Ackerveken G."/>
            <person name="Jones J.D."/>
            <person name="McDowell J.M."/>
            <person name="Beynon J."/>
            <person name="Tyler B.M."/>
        </authorList>
    </citation>
    <scope>NUCLEOTIDE SEQUENCE [LARGE SCALE GENOMIC DNA]</scope>
    <source>
        <strain evidence="3">Emoy2</strain>
    </source>
</reference>
<evidence type="ECO:0000313" key="3">
    <source>
        <dbReference type="Proteomes" id="UP000011713"/>
    </source>
</evidence>
<reference evidence="2" key="2">
    <citation type="submission" date="2015-06" db="UniProtKB">
        <authorList>
            <consortium name="EnsemblProtists"/>
        </authorList>
    </citation>
    <scope>IDENTIFICATION</scope>
    <source>
        <strain evidence="2">Emoy2</strain>
    </source>
</reference>
<evidence type="ECO:0000256" key="1">
    <source>
        <dbReference type="SAM" id="MobiDB-lite"/>
    </source>
</evidence>
<dbReference type="HOGENOM" id="CLU_523243_0_0_1"/>
<proteinExistence type="predicted"/>
<dbReference type="EnsemblProtists" id="HpaT810354">
    <property type="protein sequence ID" value="HpaP810354"/>
    <property type="gene ID" value="HpaG810354"/>
</dbReference>
<evidence type="ECO:0000313" key="2">
    <source>
        <dbReference type="EnsemblProtists" id="HpaP810354"/>
    </source>
</evidence>
<feature type="compositionally biased region" description="Basic and acidic residues" evidence="1">
    <location>
        <begin position="496"/>
        <end position="514"/>
    </location>
</feature>